<proteinExistence type="inferred from homology"/>
<evidence type="ECO:0000259" key="16">
    <source>
        <dbReference type="Pfam" id="PF22461"/>
    </source>
</evidence>
<sequence length="254" mass="28395">MSWLVHGVGRLLLFVGLIWLSGCATHHNLFQADSSANAAPVDSTFFGLDKVQYRIRPDDKVSISIWNHDDLSVGSLYSIYSANEVYGKWVMVDANGDVAVPKIGRVRVAGLTLLEARERLLTEFRKWIVDPIVDVRVLNREVTVLGELRSPGKFLLEKEANTLVEMVGRAGDFDMYADRQAVKVIRTIDKQPHTIVVDLTRMDNYEARNIAILPGDVIYVPARKSKLWDKRAGPGVLPIASAITTLAVLFKTFF</sequence>
<dbReference type="AlphaFoldDB" id="A0A7J5TUG9"/>
<dbReference type="Pfam" id="PF22461">
    <property type="entry name" value="SLBB_2"/>
    <property type="match status" value="1"/>
</dbReference>
<evidence type="ECO:0000256" key="8">
    <source>
        <dbReference type="ARBA" id="ARBA00023047"/>
    </source>
</evidence>
<comment type="subcellular location">
    <subcellularLocation>
        <location evidence="1">Cell outer membrane</location>
        <topology evidence="1">Multi-pass membrane protein</topology>
    </subcellularLocation>
</comment>
<organism evidence="17 18">
    <name type="scientific">Rudanella paleaurantiibacter</name>
    <dbReference type="NCBI Taxonomy" id="2614655"/>
    <lineage>
        <taxon>Bacteria</taxon>
        <taxon>Pseudomonadati</taxon>
        <taxon>Bacteroidota</taxon>
        <taxon>Cytophagia</taxon>
        <taxon>Cytophagales</taxon>
        <taxon>Cytophagaceae</taxon>
        <taxon>Rudanella</taxon>
    </lineage>
</organism>
<evidence type="ECO:0000256" key="2">
    <source>
        <dbReference type="ARBA" id="ARBA00009450"/>
    </source>
</evidence>
<evidence type="ECO:0000256" key="14">
    <source>
        <dbReference type="ARBA" id="ARBA00023288"/>
    </source>
</evidence>
<keyword evidence="18" id="KW-1185">Reference proteome</keyword>
<evidence type="ECO:0000256" key="1">
    <source>
        <dbReference type="ARBA" id="ARBA00004571"/>
    </source>
</evidence>
<evidence type="ECO:0000313" key="18">
    <source>
        <dbReference type="Proteomes" id="UP000488299"/>
    </source>
</evidence>
<evidence type="ECO:0000256" key="13">
    <source>
        <dbReference type="ARBA" id="ARBA00023237"/>
    </source>
</evidence>
<dbReference type="InterPro" id="IPR049712">
    <property type="entry name" value="Poly_export"/>
</dbReference>
<dbReference type="GO" id="GO:0015159">
    <property type="term" value="F:polysaccharide transmembrane transporter activity"/>
    <property type="evidence" value="ECO:0007669"/>
    <property type="project" value="InterPro"/>
</dbReference>
<dbReference type="RefSeq" id="WP_152126290.1">
    <property type="nucleotide sequence ID" value="NZ_WELI01000010.1"/>
</dbReference>
<evidence type="ECO:0000259" key="15">
    <source>
        <dbReference type="Pfam" id="PF02563"/>
    </source>
</evidence>
<keyword evidence="14" id="KW-0449">Lipoprotein</keyword>
<feature type="domain" description="SLBB" evidence="16">
    <location>
        <begin position="141"/>
        <end position="220"/>
    </location>
</feature>
<evidence type="ECO:0000256" key="12">
    <source>
        <dbReference type="ARBA" id="ARBA00023139"/>
    </source>
</evidence>
<gene>
    <name evidence="17" type="ORF">F5984_21570</name>
</gene>
<evidence type="ECO:0000256" key="6">
    <source>
        <dbReference type="ARBA" id="ARBA00022692"/>
    </source>
</evidence>
<evidence type="ECO:0000256" key="5">
    <source>
        <dbReference type="ARBA" id="ARBA00022597"/>
    </source>
</evidence>
<dbReference type="PANTHER" id="PTHR33619:SF3">
    <property type="entry name" value="POLYSACCHARIDE EXPORT PROTEIN GFCE-RELATED"/>
    <property type="match status" value="1"/>
</dbReference>
<keyword evidence="11" id="KW-0472">Membrane</keyword>
<keyword evidence="4" id="KW-1134">Transmembrane beta strand</keyword>
<evidence type="ECO:0000256" key="4">
    <source>
        <dbReference type="ARBA" id="ARBA00022452"/>
    </source>
</evidence>
<keyword evidence="10" id="KW-0626">Porin</keyword>
<reference evidence="17 18" key="1">
    <citation type="submission" date="2019-10" db="EMBL/GenBank/DDBJ databases">
        <title>Rudanella paleaurantiibacter sp. nov., isolated from sludge.</title>
        <authorList>
            <person name="Xu S.Q."/>
        </authorList>
    </citation>
    <scope>NUCLEOTIDE SEQUENCE [LARGE SCALE GENOMIC DNA]</scope>
    <source>
        <strain evidence="17 18">HX-22-17</strain>
    </source>
</reference>
<keyword evidence="13" id="KW-0998">Cell outer membrane</keyword>
<evidence type="ECO:0008006" key="19">
    <source>
        <dbReference type="Google" id="ProtNLM"/>
    </source>
</evidence>
<accession>A0A7J5TUG9</accession>
<comment type="caution">
    <text evidence="17">The sequence shown here is derived from an EMBL/GenBank/DDBJ whole genome shotgun (WGS) entry which is preliminary data.</text>
</comment>
<keyword evidence="3" id="KW-0813">Transport</keyword>
<keyword evidence="12" id="KW-0564">Palmitate</keyword>
<keyword evidence="9" id="KW-0406">Ion transport</keyword>
<comment type="similarity">
    <text evidence="2">Belongs to the BexD/CtrA/VexA family.</text>
</comment>
<evidence type="ECO:0000256" key="7">
    <source>
        <dbReference type="ARBA" id="ARBA00022729"/>
    </source>
</evidence>
<evidence type="ECO:0000256" key="3">
    <source>
        <dbReference type="ARBA" id="ARBA00022448"/>
    </source>
</evidence>
<keyword evidence="8" id="KW-0625">Polysaccharide transport</keyword>
<keyword evidence="7" id="KW-0732">Signal</keyword>
<evidence type="ECO:0000313" key="17">
    <source>
        <dbReference type="EMBL" id="KAB7727658.1"/>
    </source>
</evidence>
<dbReference type="Gene3D" id="3.10.560.10">
    <property type="entry name" value="Outer membrane lipoprotein wza domain like"/>
    <property type="match status" value="1"/>
</dbReference>
<dbReference type="PANTHER" id="PTHR33619">
    <property type="entry name" value="POLYSACCHARIDE EXPORT PROTEIN GFCE-RELATED"/>
    <property type="match status" value="1"/>
</dbReference>
<evidence type="ECO:0000256" key="9">
    <source>
        <dbReference type="ARBA" id="ARBA00023065"/>
    </source>
</evidence>
<name>A0A7J5TUG9_9BACT</name>
<keyword evidence="6" id="KW-0812">Transmembrane</keyword>
<protein>
    <recommendedName>
        <fullName evidence="19">Polysaccharide export protein</fullName>
    </recommendedName>
</protein>
<keyword evidence="5" id="KW-0762">Sugar transport</keyword>
<dbReference type="InterPro" id="IPR054765">
    <property type="entry name" value="SLBB_dom"/>
</dbReference>
<dbReference type="InterPro" id="IPR003715">
    <property type="entry name" value="Poly_export_N"/>
</dbReference>
<evidence type="ECO:0000256" key="10">
    <source>
        <dbReference type="ARBA" id="ARBA00023114"/>
    </source>
</evidence>
<evidence type="ECO:0000256" key="11">
    <source>
        <dbReference type="ARBA" id="ARBA00023136"/>
    </source>
</evidence>
<feature type="domain" description="Polysaccharide export protein N-terminal" evidence="15">
    <location>
        <begin position="52"/>
        <end position="137"/>
    </location>
</feature>
<dbReference type="EMBL" id="WELI01000010">
    <property type="protein sequence ID" value="KAB7727658.1"/>
    <property type="molecule type" value="Genomic_DNA"/>
</dbReference>
<dbReference type="Pfam" id="PF02563">
    <property type="entry name" value="Poly_export"/>
    <property type="match status" value="1"/>
</dbReference>
<dbReference type="Proteomes" id="UP000488299">
    <property type="component" value="Unassembled WGS sequence"/>
</dbReference>